<keyword evidence="5" id="KW-0742">SOS response</keyword>
<dbReference type="Proteomes" id="UP000435649">
    <property type="component" value="Unassembled WGS sequence"/>
</dbReference>
<dbReference type="GO" id="GO:0005829">
    <property type="term" value="C:cytosol"/>
    <property type="evidence" value="ECO:0007669"/>
    <property type="project" value="TreeGrafter"/>
</dbReference>
<dbReference type="GO" id="GO:0006281">
    <property type="term" value="P:DNA repair"/>
    <property type="evidence" value="ECO:0007669"/>
    <property type="project" value="UniProtKB-KW"/>
</dbReference>
<dbReference type="Pfam" id="PF11799">
    <property type="entry name" value="IMS_C"/>
    <property type="match status" value="1"/>
</dbReference>
<dbReference type="EMBL" id="VUNS01000058">
    <property type="protein sequence ID" value="MST99792.1"/>
    <property type="molecule type" value="Genomic_DNA"/>
</dbReference>
<evidence type="ECO:0000313" key="8">
    <source>
        <dbReference type="Proteomes" id="UP000435649"/>
    </source>
</evidence>
<dbReference type="InterPro" id="IPR025188">
    <property type="entry name" value="DUF4113"/>
</dbReference>
<keyword evidence="3" id="KW-0741">SOS mutagenesis</keyword>
<sequence>MIGLVDGNNFYVSCERIFDPSLEGKAVAVLSNNDGCVISRSQECKALGIPMGTPFFQLKPRLEQSGLILKSSNYELYGDISRRVIATLGEFAPEVEQYSIDEAFIHVNPPSGTDMFEYGTRIRRAVLKWVGIPCGIGFATSKTLAKIANHIGKKLPSGVFVMPDEPRPVLETLPVGEVWGVGRRLAPKLAALGLQTAWQLAAADEGFLRRKFNVTLAKTALELRGQPLFEQEDPEELSKSISCSRSFGHPVVELADLAEAVANYTARTAEKLRREKQLASGANVYFQYYPEYTPVALPGGFHATTITFETPTSSTSEMLQAIRPKLNGIFQEGRRYKKAGVLFFGLESAENRQMDLFADHRKAEKQDRLSEAVDEINRRFGRGSLFHLAEGIKRPWTMKREMLTPSYTTDWNQLPEVK</sequence>
<dbReference type="GO" id="GO:0042276">
    <property type="term" value="P:error-prone translesion synthesis"/>
    <property type="evidence" value="ECO:0007669"/>
    <property type="project" value="TreeGrafter"/>
</dbReference>
<dbReference type="InterPro" id="IPR001126">
    <property type="entry name" value="UmuC"/>
</dbReference>
<evidence type="ECO:0000256" key="3">
    <source>
        <dbReference type="ARBA" id="ARBA00023199"/>
    </source>
</evidence>
<dbReference type="GO" id="GO:0009432">
    <property type="term" value="P:SOS response"/>
    <property type="evidence" value="ECO:0007669"/>
    <property type="project" value="UniProtKB-KW"/>
</dbReference>
<evidence type="ECO:0000313" key="7">
    <source>
        <dbReference type="EMBL" id="MST99792.1"/>
    </source>
</evidence>
<keyword evidence="8" id="KW-1185">Reference proteome</keyword>
<dbReference type="AlphaFoldDB" id="A0A844GAD0"/>
<dbReference type="Gene3D" id="3.30.70.270">
    <property type="match status" value="1"/>
</dbReference>
<organism evidence="7 8">
    <name type="scientific">Victivallis lenta</name>
    <dbReference type="NCBI Taxonomy" id="2606640"/>
    <lineage>
        <taxon>Bacteria</taxon>
        <taxon>Pseudomonadati</taxon>
        <taxon>Lentisphaerota</taxon>
        <taxon>Lentisphaeria</taxon>
        <taxon>Victivallales</taxon>
        <taxon>Victivallaceae</taxon>
        <taxon>Victivallis</taxon>
    </lineage>
</organism>
<evidence type="ECO:0000256" key="2">
    <source>
        <dbReference type="ARBA" id="ARBA00022763"/>
    </source>
</evidence>
<dbReference type="InterPro" id="IPR043128">
    <property type="entry name" value="Rev_trsase/Diguanyl_cyclase"/>
</dbReference>
<dbReference type="RefSeq" id="WP_154420948.1">
    <property type="nucleotide sequence ID" value="NZ_VUNS01000058.1"/>
</dbReference>
<dbReference type="Pfam" id="PF11798">
    <property type="entry name" value="IMS_HHH"/>
    <property type="match status" value="1"/>
</dbReference>
<dbReference type="PANTHER" id="PTHR11076:SF34">
    <property type="entry name" value="PROTEIN UMUC"/>
    <property type="match status" value="1"/>
</dbReference>
<keyword evidence="2" id="KW-0227">DNA damage</keyword>
<dbReference type="Pfam" id="PF00817">
    <property type="entry name" value="IMS"/>
    <property type="match status" value="1"/>
</dbReference>
<evidence type="ECO:0000256" key="5">
    <source>
        <dbReference type="ARBA" id="ARBA00023236"/>
    </source>
</evidence>
<dbReference type="Gene3D" id="1.10.150.20">
    <property type="entry name" value="5' to 3' exonuclease, C-terminal subdomain"/>
    <property type="match status" value="1"/>
</dbReference>
<comment type="caution">
    <text evidence="7">The sequence shown here is derived from an EMBL/GenBank/DDBJ whole genome shotgun (WGS) entry which is preliminary data.</text>
</comment>
<dbReference type="Gene3D" id="3.40.1170.60">
    <property type="match status" value="1"/>
</dbReference>
<accession>A0A844GAD0</accession>
<protein>
    <submittedName>
        <fullName evidence="7">Y-family DNA polymerase</fullName>
    </submittedName>
</protein>
<dbReference type="CDD" id="cd01700">
    <property type="entry name" value="PolY_Pol_V_umuC"/>
    <property type="match status" value="1"/>
</dbReference>
<dbReference type="GO" id="GO:0003887">
    <property type="term" value="F:DNA-directed DNA polymerase activity"/>
    <property type="evidence" value="ECO:0007669"/>
    <property type="project" value="TreeGrafter"/>
</dbReference>
<dbReference type="GO" id="GO:0003684">
    <property type="term" value="F:damaged DNA binding"/>
    <property type="evidence" value="ECO:0007669"/>
    <property type="project" value="InterPro"/>
</dbReference>
<reference evidence="7 8" key="1">
    <citation type="submission" date="2019-08" db="EMBL/GenBank/DDBJ databases">
        <title>In-depth cultivation of the pig gut microbiome towards novel bacterial diversity and tailored functional studies.</title>
        <authorList>
            <person name="Wylensek D."/>
            <person name="Hitch T.C.A."/>
            <person name="Clavel T."/>
        </authorList>
    </citation>
    <scope>NUCLEOTIDE SEQUENCE [LARGE SCALE GENOMIC DNA]</scope>
    <source>
        <strain evidence="7 8">BBE-744-WT-12</strain>
    </source>
</reference>
<proteinExistence type="inferred from homology"/>
<keyword evidence="4" id="KW-0234">DNA repair</keyword>
<dbReference type="InterPro" id="IPR017961">
    <property type="entry name" value="DNA_pol_Y-fam_little_finger"/>
</dbReference>
<dbReference type="PROSITE" id="PS50173">
    <property type="entry name" value="UMUC"/>
    <property type="match status" value="1"/>
</dbReference>
<dbReference type="SUPFAM" id="SSF56672">
    <property type="entry name" value="DNA/RNA polymerases"/>
    <property type="match status" value="1"/>
</dbReference>
<evidence type="ECO:0000256" key="1">
    <source>
        <dbReference type="ARBA" id="ARBA00010945"/>
    </source>
</evidence>
<gene>
    <name evidence="7" type="ORF">FYJ85_22440</name>
</gene>
<dbReference type="PANTHER" id="PTHR11076">
    <property type="entry name" value="DNA REPAIR POLYMERASE UMUC / TRANSFERASE FAMILY MEMBER"/>
    <property type="match status" value="1"/>
</dbReference>
<dbReference type="InterPro" id="IPR050116">
    <property type="entry name" value="DNA_polymerase-Y"/>
</dbReference>
<comment type="similarity">
    <text evidence="1">Belongs to the DNA polymerase type-Y family.</text>
</comment>
<feature type="domain" description="UmuC" evidence="6">
    <location>
        <begin position="2"/>
        <end position="182"/>
    </location>
</feature>
<name>A0A844GAD0_9BACT</name>
<dbReference type="Pfam" id="PF13438">
    <property type="entry name" value="DUF4113"/>
    <property type="match status" value="1"/>
</dbReference>
<dbReference type="InterPro" id="IPR024728">
    <property type="entry name" value="PolY_HhH_motif"/>
</dbReference>
<evidence type="ECO:0000259" key="6">
    <source>
        <dbReference type="PROSITE" id="PS50173"/>
    </source>
</evidence>
<dbReference type="InterPro" id="IPR043502">
    <property type="entry name" value="DNA/RNA_pol_sf"/>
</dbReference>
<evidence type="ECO:0000256" key="4">
    <source>
        <dbReference type="ARBA" id="ARBA00023204"/>
    </source>
</evidence>